<dbReference type="EMBL" id="JAINUF010000003">
    <property type="protein sequence ID" value="KAJ8371357.1"/>
    <property type="molecule type" value="Genomic_DNA"/>
</dbReference>
<dbReference type="InterPro" id="IPR011333">
    <property type="entry name" value="SKP1/BTB/POZ_sf"/>
</dbReference>
<evidence type="ECO:0000259" key="9">
    <source>
        <dbReference type="PROSITE" id="PS50097"/>
    </source>
</evidence>
<feature type="disulfide bond" evidence="8">
    <location>
        <begin position="159"/>
        <end position="169"/>
    </location>
</feature>
<dbReference type="PROSITE" id="PS50287">
    <property type="entry name" value="SRCR_2"/>
    <property type="match status" value="1"/>
</dbReference>
<dbReference type="AlphaFoldDB" id="A0A9Q1J7K9"/>
<dbReference type="FunFam" id="3.10.250.10:FF:000001">
    <property type="entry name" value="Lysyl oxidase 4 isoform X1"/>
    <property type="match status" value="1"/>
</dbReference>
<keyword evidence="3" id="KW-0272">Extracellular matrix</keyword>
<dbReference type="SMART" id="SM00202">
    <property type="entry name" value="SR"/>
    <property type="match status" value="1"/>
</dbReference>
<comment type="caution">
    <text evidence="11">The sequence shown here is derived from an EMBL/GenBank/DDBJ whole genome shotgun (WGS) entry which is preliminary data.</text>
</comment>
<name>A0A9Q1J7K9_SYNKA</name>
<dbReference type="PRINTS" id="PR00258">
    <property type="entry name" value="SPERACTRCPTR"/>
</dbReference>
<evidence type="ECO:0000256" key="2">
    <source>
        <dbReference type="ARBA" id="ARBA00022525"/>
    </source>
</evidence>
<gene>
    <name evidence="11" type="ORF">SKAU_G00113850</name>
</gene>
<evidence type="ECO:0000259" key="10">
    <source>
        <dbReference type="PROSITE" id="PS50287"/>
    </source>
</evidence>
<dbReference type="SUPFAM" id="SSF56487">
    <property type="entry name" value="SRCR-like"/>
    <property type="match status" value="1"/>
</dbReference>
<dbReference type="Pfam" id="PF07707">
    <property type="entry name" value="BACK"/>
    <property type="match status" value="1"/>
</dbReference>
<dbReference type="SMART" id="SM00875">
    <property type="entry name" value="BACK"/>
    <property type="match status" value="1"/>
</dbReference>
<dbReference type="InterPro" id="IPR051481">
    <property type="entry name" value="BTB-POZ/Galectin-3-binding"/>
</dbReference>
<evidence type="ECO:0000256" key="4">
    <source>
        <dbReference type="ARBA" id="ARBA00022729"/>
    </source>
</evidence>
<keyword evidence="7" id="KW-0325">Glycoprotein</keyword>
<proteinExistence type="predicted"/>
<evidence type="ECO:0000256" key="8">
    <source>
        <dbReference type="PROSITE-ProRule" id="PRU00196"/>
    </source>
</evidence>
<comment type="subcellular location">
    <subcellularLocation>
        <location evidence="1">Secreted</location>
        <location evidence="1">Extracellular space</location>
        <location evidence="1">Extracellular matrix</location>
    </subcellularLocation>
</comment>
<evidence type="ECO:0000256" key="6">
    <source>
        <dbReference type="ARBA" id="ARBA00023157"/>
    </source>
</evidence>
<feature type="disulfide bond" evidence="8">
    <location>
        <begin position="128"/>
        <end position="189"/>
    </location>
</feature>
<keyword evidence="12" id="KW-1185">Reference proteome</keyword>
<dbReference type="GO" id="GO:0016020">
    <property type="term" value="C:membrane"/>
    <property type="evidence" value="ECO:0007669"/>
    <property type="project" value="InterPro"/>
</dbReference>
<reference evidence="11" key="1">
    <citation type="journal article" date="2023" name="Science">
        <title>Genome structures resolve the early diversification of teleost fishes.</title>
        <authorList>
            <person name="Parey E."/>
            <person name="Louis A."/>
            <person name="Montfort J."/>
            <person name="Bouchez O."/>
            <person name="Roques C."/>
            <person name="Iampietro C."/>
            <person name="Lluch J."/>
            <person name="Castinel A."/>
            <person name="Donnadieu C."/>
            <person name="Desvignes T."/>
            <person name="Floi Bucao C."/>
            <person name="Jouanno E."/>
            <person name="Wen M."/>
            <person name="Mejri S."/>
            <person name="Dirks R."/>
            <person name="Jansen H."/>
            <person name="Henkel C."/>
            <person name="Chen W.J."/>
            <person name="Zahm M."/>
            <person name="Cabau C."/>
            <person name="Klopp C."/>
            <person name="Thompson A.W."/>
            <person name="Robinson-Rechavi M."/>
            <person name="Braasch I."/>
            <person name="Lecointre G."/>
            <person name="Bobe J."/>
            <person name="Postlethwait J.H."/>
            <person name="Berthelot C."/>
            <person name="Roest Crollius H."/>
            <person name="Guiguen Y."/>
        </authorList>
    </citation>
    <scope>NUCLEOTIDE SEQUENCE</scope>
    <source>
        <strain evidence="11">WJC10195</strain>
    </source>
</reference>
<dbReference type="PROSITE" id="PS00420">
    <property type="entry name" value="SRCR_1"/>
    <property type="match status" value="1"/>
</dbReference>
<dbReference type="Proteomes" id="UP001152622">
    <property type="component" value="Chromosome 3"/>
</dbReference>
<accession>A0A9Q1J7K9</accession>
<dbReference type="SUPFAM" id="SSF54695">
    <property type="entry name" value="POZ domain"/>
    <property type="match status" value="1"/>
</dbReference>
<evidence type="ECO:0000256" key="1">
    <source>
        <dbReference type="ARBA" id="ARBA00004498"/>
    </source>
</evidence>
<protein>
    <recommendedName>
        <fullName evidence="13">Galectin-3-binding protein</fullName>
    </recommendedName>
</protein>
<dbReference type="InterPro" id="IPR001190">
    <property type="entry name" value="SRCR"/>
</dbReference>
<evidence type="ECO:0000256" key="3">
    <source>
        <dbReference type="ARBA" id="ARBA00022530"/>
    </source>
</evidence>
<keyword evidence="6 8" id="KW-1015">Disulfide bond</keyword>
<dbReference type="Pfam" id="PF00530">
    <property type="entry name" value="SRCR"/>
    <property type="match status" value="1"/>
</dbReference>
<evidence type="ECO:0000256" key="7">
    <source>
        <dbReference type="ARBA" id="ARBA00023180"/>
    </source>
</evidence>
<dbReference type="InterPro" id="IPR000210">
    <property type="entry name" value="BTB/POZ_dom"/>
</dbReference>
<keyword evidence="2" id="KW-0964">Secreted</keyword>
<dbReference type="PROSITE" id="PS50097">
    <property type="entry name" value="BTB"/>
    <property type="match status" value="1"/>
</dbReference>
<feature type="domain" description="BTB" evidence="9">
    <location>
        <begin position="223"/>
        <end position="294"/>
    </location>
</feature>
<dbReference type="Gene3D" id="1.25.40.420">
    <property type="match status" value="1"/>
</dbReference>
<dbReference type="Pfam" id="PF00651">
    <property type="entry name" value="BTB"/>
    <property type="match status" value="1"/>
</dbReference>
<organism evidence="11 12">
    <name type="scientific">Synaphobranchus kaupii</name>
    <name type="common">Kaup's arrowtooth eel</name>
    <dbReference type="NCBI Taxonomy" id="118154"/>
    <lineage>
        <taxon>Eukaryota</taxon>
        <taxon>Metazoa</taxon>
        <taxon>Chordata</taxon>
        <taxon>Craniata</taxon>
        <taxon>Vertebrata</taxon>
        <taxon>Euteleostomi</taxon>
        <taxon>Actinopterygii</taxon>
        <taxon>Neopterygii</taxon>
        <taxon>Teleostei</taxon>
        <taxon>Anguilliformes</taxon>
        <taxon>Synaphobranchidae</taxon>
        <taxon>Synaphobranchus</taxon>
    </lineage>
</organism>
<dbReference type="InterPro" id="IPR036772">
    <property type="entry name" value="SRCR-like_dom_sf"/>
</dbReference>
<sequence length="623" mass="70227">MWGVWERLRTLDLAALLSAQGPQIFANIGGLYLTVQFILPEATDLCRDTEVNGLNRILLKMWMQSLAHCLLMLSLCLPERGYSSLWDERVRLAGGNHSSEGRVEVYHQGHWGTVCDDSWGQEEALVVCRQLGFQGAHAAVEGGAYGQGSGPIWLDDLSCKGTESSLADCGSKGWGVTDCKHSEDAGVICVIDKSLNNTKVYLVDHVWGLSRDLGVLFDSGRGCDFTVLVRSPGGVPEEERVCAHRLVLSLHPYTPFLNTSQETNSYTMEVNPECRPYIAQVLRYLYTRQIDITVASAPCLHRLASNLSMEQLQEDSGKLFTWLLPQDRSSLAQLSLYEYAVETGDPVLQETCLRYLAWNCEQLVGSPAWGSLSRGALGALLARSDLIIPDEAFILRAVESWVEAQRDPPSSESVAVLLGAIRFPMIPAEELYDLLATSDLCTSHRNVFRNGALEGFQFNALSFAKLKGYMERRREHHSPRIYTATPWSLAVNFTSQQSYQWYRQSGSNFRTPVHNSMFFHDQMVSWYTDICLTREDCRHRGRKVDSTPQTWMSASQDLSRYRNNIRHSNKLVLSCDGEYVFQVQEFKNNVAHVAQVNSSASEGYPCYTNQFFYRFVVTPEYIF</sequence>
<dbReference type="OrthoDB" id="25028at2759"/>
<dbReference type="Gene3D" id="3.10.250.10">
    <property type="entry name" value="SRCR-like domain"/>
    <property type="match status" value="1"/>
</dbReference>
<evidence type="ECO:0000313" key="11">
    <source>
        <dbReference type="EMBL" id="KAJ8371357.1"/>
    </source>
</evidence>
<feature type="domain" description="SRCR" evidence="10">
    <location>
        <begin position="90"/>
        <end position="190"/>
    </location>
</feature>
<keyword evidence="4" id="KW-0732">Signal</keyword>
<dbReference type="Gene3D" id="3.30.710.10">
    <property type="entry name" value="Potassium Channel Kv1.1, Chain A"/>
    <property type="match status" value="1"/>
</dbReference>
<dbReference type="PANTHER" id="PTHR24410:SF16">
    <property type="entry name" value="GALECTIN-3-BINDING PROTEIN"/>
    <property type="match status" value="1"/>
</dbReference>
<dbReference type="PANTHER" id="PTHR24410">
    <property type="entry name" value="HL07962P-RELATED"/>
    <property type="match status" value="1"/>
</dbReference>
<keyword evidence="5" id="KW-0130">Cell adhesion</keyword>
<dbReference type="GO" id="GO:0007155">
    <property type="term" value="P:cell adhesion"/>
    <property type="evidence" value="ECO:0007669"/>
    <property type="project" value="UniProtKB-KW"/>
</dbReference>
<evidence type="ECO:0008006" key="13">
    <source>
        <dbReference type="Google" id="ProtNLM"/>
    </source>
</evidence>
<dbReference type="InterPro" id="IPR011705">
    <property type="entry name" value="BACK"/>
</dbReference>
<evidence type="ECO:0000256" key="5">
    <source>
        <dbReference type="ARBA" id="ARBA00022889"/>
    </source>
</evidence>
<feature type="disulfide bond" evidence="8">
    <location>
        <begin position="115"/>
        <end position="179"/>
    </location>
</feature>
<evidence type="ECO:0000313" key="12">
    <source>
        <dbReference type="Proteomes" id="UP001152622"/>
    </source>
</evidence>